<organism evidence="1 2">
    <name type="scientific">candidate division WOR-3 bacterium</name>
    <dbReference type="NCBI Taxonomy" id="2052148"/>
    <lineage>
        <taxon>Bacteria</taxon>
        <taxon>Bacteria division WOR-3</taxon>
    </lineage>
</organism>
<name>A0A9C9EL97_UNCW3</name>
<dbReference type="Proteomes" id="UP000885826">
    <property type="component" value="Unassembled WGS sequence"/>
</dbReference>
<accession>A0A9C9EL97</accession>
<dbReference type="AlphaFoldDB" id="A0A9C9EL97"/>
<comment type="caution">
    <text evidence="1">The sequence shown here is derived from an EMBL/GenBank/DDBJ whole genome shotgun (WGS) entry which is preliminary data.</text>
</comment>
<reference evidence="1" key="1">
    <citation type="journal article" date="2020" name="mSystems">
        <title>Genome- and Community-Level Interaction Insights into Carbon Utilization and Element Cycling Functions of Hydrothermarchaeota in Hydrothermal Sediment.</title>
        <authorList>
            <person name="Zhou Z."/>
            <person name="Liu Y."/>
            <person name="Xu W."/>
            <person name="Pan J."/>
            <person name="Luo Z.H."/>
            <person name="Li M."/>
        </authorList>
    </citation>
    <scope>NUCLEOTIDE SEQUENCE</scope>
    <source>
        <strain evidence="1">HyVt-388</strain>
    </source>
</reference>
<protein>
    <submittedName>
        <fullName evidence="1">Uncharacterized protein</fullName>
    </submittedName>
</protein>
<evidence type="ECO:0000313" key="2">
    <source>
        <dbReference type="Proteomes" id="UP000885826"/>
    </source>
</evidence>
<proteinExistence type="predicted"/>
<evidence type="ECO:0000313" key="1">
    <source>
        <dbReference type="EMBL" id="HEC78168.1"/>
    </source>
</evidence>
<dbReference type="EMBL" id="DRIG01000036">
    <property type="protein sequence ID" value="HEC78168.1"/>
    <property type="molecule type" value="Genomic_DNA"/>
</dbReference>
<sequence length="62" mass="6934">MSTTLRVDFSLHCVIPLFHPGQRLSLTARMGGGQELKIEALTPLFVYKTSTNISDYLSFFIA</sequence>
<gene>
    <name evidence="1" type="ORF">ENI34_03380</name>
</gene>